<sequence>PLCNLMSVGCGYVVVIAEDGTVQVLKHSEQEGWCTVGHVWLPQGDPIVRASLCQNRHLFWTRQEAETHAAVSCTLWRCILSLEDCSISSVCCLAVKLPVHDLYTFGTSVAVFPSVPELDAIFGYSPMQT</sequence>
<organism evidence="1">
    <name type="scientific">Alectorobius mimon</name>
    <dbReference type="NCBI Taxonomy" id="360319"/>
    <lineage>
        <taxon>Eukaryota</taxon>
        <taxon>Metazoa</taxon>
        <taxon>Ecdysozoa</taxon>
        <taxon>Arthropoda</taxon>
        <taxon>Chelicerata</taxon>
        <taxon>Arachnida</taxon>
        <taxon>Acari</taxon>
        <taxon>Parasitiformes</taxon>
        <taxon>Ixodida</taxon>
        <taxon>Ixodoidea</taxon>
        <taxon>Argasidae</taxon>
        <taxon>Ornithodorinae</taxon>
        <taxon>Alectorobius</taxon>
    </lineage>
</organism>
<protein>
    <submittedName>
        <fullName evidence="1">Uncharacterized protein</fullName>
    </submittedName>
</protein>
<accession>A0A147B797</accession>
<dbReference type="AlphaFoldDB" id="A0A147B797"/>
<feature type="non-terminal residue" evidence="1">
    <location>
        <position position="129"/>
    </location>
</feature>
<dbReference type="EMBL" id="GEIB01001672">
    <property type="protein sequence ID" value="JAR86660.1"/>
    <property type="molecule type" value="Transcribed_RNA"/>
</dbReference>
<evidence type="ECO:0000313" key="1">
    <source>
        <dbReference type="EMBL" id="JAR86660.1"/>
    </source>
</evidence>
<name>A0A147B797_9ACAR</name>
<proteinExistence type="predicted"/>
<feature type="non-terminal residue" evidence="1">
    <location>
        <position position="1"/>
    </location>
</feature>
<reference evidence="1" key="1">
    <citation type="submission" date="2016-03" db="EMBL/GenBank/DDBJ databases">
        <title>Gut transcriptome analysis on engorged females of Ornithodoros mimon (Acari: Argasidae) and phylogenetic inferences of soft ticks.</title>
        <authorList>
            <person name="Landulfo G.A."/>
            <person name="Giovanni D."/>
            <person name="Carvalho E."/>
            <person name="Junqueira-de-Azevedo I."/>
            <person name="Patane J."/>
            <person name="Mendoca R."/>
            <person name="Barros-Battesti D."/>
        </authorList>
    </citation>
    <scope>NUCLEOTIDE SEQUENCE</scope>
    <source>
        <strain evidence="1">Females</strain>
        <tissue evidence="1">Gut</tissue>
    </source>
</reference>